<dbReference type="Pfam" id="PF13346">
    <property type="entry name" value="ABC2_membrane_5"/>
    <property type="match status" value="1"/>
</dbReference>
<reference evidence="2" key="1">
    <citation type="journal article" date="2021" name="PeerJ">
        <title>Extensive microbial diversity within the chicken gut microbiome revealed by metagenomics and culture.</title>
        <authorList>
            <person name="Gilroy R."/>
            <person name="Ravi A."/>
            <person name="Getino M."/>
            <person name="Pursley I."/>
            <person name="Horton D.L."/>
            <person name="Alikhan N.F."/>
            <person name="Baker D."/>
            <person name="Gharbi K."/>
            <person name="Hall N."/>
            <person name="Watson M."/>
            <person name="Adriaenssens E.M."/>
            <person name="Foster-Nyarko E."/>
            <person name="Jarju S."/>
            <person name="Secka A."/>
            <person name="Antonio M."/>
            <person name="Oren A."/>
            <person name="Chaudhuri R.R."/>
            <person name="La Ragione R."/>
            <person name="Hildebrand F."/>
            <person name="Pallen M.J."/>
        </authorList>
    </citation>
    <scope>NUCLEOTIDE SEQUENCE</scope>
    <source>
        <strain evidence="2">ChiGjej3B3-11674</strain>
    </source>
</reference>
<keyword evidence="1" id="KW-0472">Membrane</keyword>
<feature type="transmembrane region" description="Helical" evidence="1">
    <location>
        <begin position="42"/>
        <end position="60"/>
    </location>
</feature>
<evidence type="ECO:0000313" key="3">
    <source>
        <dbReference type="Proteomes" id="UP000823897"/>
    </source>
</evidence>
<proteinExistence type="predicted"/>
<protein>
    <submittedName>
        <fullName evidence="2">ABC-2 transporter permease</fullName>
    </submittedName>
</protein>
<sequence>MKGIILKDLYDNFCIPKNAAAHIFAGLITIPVGFLVRSEYYYILFSMIILPLFGGCALEYPTEQEERAHFTKLLATFPVSGAQIVTAKYILGLCYAAVCNLLALMCAMAQVYVHHTVSLSEALRIWGIGISISLIFLSLI</sequence>
<dbReference type="InterPro" id="IPR025699">
    <property type="entry name" value="ABC2_memb-like"/>
</dbReference>
<dbReference type="Proteomes" id="UP000823897">
    <property type="component" value="Unassembled WGS sequence"/>
</dbReference>
<dbReference type="EMBL" id="DWUV01000174">
    <property type="protein sequence ID" value="HJD34673.1"/>
    <property type="molecule type" value="Genomic_DNA"/>
</dbReference>
<gene>
    <name evidence="2" type="ORF">H9911_09060</name>
</gene>
<feature type="transmembrane region" description="Helical" evidence="1">
    <location>
        <begin position="89"/>
        <end position="111"/>
    </location>
</feature>
<reference evidence="2" key="2">
    <citation type="submission" date="2021-04" db="EMBL/GenBank/DDBJ databases">
        <authorList>
            <person name="Gilroy R."/>
        </authorList>
    </citation>
    <scope>NUCLEOTIDE SEQUENCE</scope>
    <source>
        <strain evidence="2">ChiGjej3B3-11674</strain>
    </source>
</reference>
<evidence type="ECO:0000313" key="2">
    <source>
        <dbReference type="EMBL" id="HJD34673.1"/>
    </source>
</evidence>
<organism evidence="2 3">
    <name type="scientific">Candidatus Mediterraneibacter tabaqchaliae</name>
    <dbReference type="NCBI Taxonomy" id="2838689"/>
    <lineage>
        <taxon>Bacteria</taxon>
        <taxon>Bacillati</taxon>
        <taxon>Bacillota</taxon>
        <taxon>Clostridia</taxon>
        <taxon>Lachnospirales</taxon>
        <taxon>Lachnospiraceae</taxon>
        <taxon>Mediterraneibacter</taxon>
    </lineage>
</organism>
<feature type="transmembrane region" description="Helical" evidence="1">
    <location>
        <begin position="20"/>
        <end position="36"/>
    </location>
</feature>
<accession>A0A9D2R3G1</accession>
<evidence type="ECO:0000256" key="1">
    <source>
        <dbReference type="SAM" id="Phobius"/>
    </source>
</evidence>
<feature type="non-terminal residue" evidence="2">
    <location>
        <position position="140"/>
    </location>
</feature>
<name>A0A9D2R3G1_9FIRM</name>
<comment type="caution">
    <text evidence="2">The sequence shown here is derived from an EMBL/GenBank/DDBJ whole genome shotgun (WGS) entry which is preliminary data.</text>
</comment>
<keyword evidence="1" id="KW-1133">Transmembrane helix</keyword>
<feature type="transmembrane region" description="Helical" evidence="1">
    <location>
        <begin position="123"/>
        <end position="139"/>
    </location>
</feature>
<keyword evidence="1" id="KW-0812">Transmembrane</keyword>
<dbReference type="AlphaFoldDB" id="A0A9D2R3G1"/>